<organism evidence="2 3">
    <name type="scientific">Mycena metata</name>
    <dbReference type="NCBI Taxonomy" id="1033252"/>
    <lineage>
        <taxon>Eukaryota</taxon>
        <taxon>Fungi</taxon>
        <taxon>Dikarya</taxon>
        <taxon>Basidiomycota</taxon>
        <taxon>Agaricomycotina</taxon>
        <taxon>Agaricomycetes</taxon>
        <taxon>Agaricomycetidae</taxon>
        <taxon>Agaricales</taxon>
        <taxon>Marasmiineae</taxon>
        <taxon>Mycenaceae</taxon>
        <taxon>Mycena</taxon>
    </lineage>
</organism>
<comment type="caution">
    <text evidence="2">The sequence shown here is derived from an EMBL/GenBank/DDBJ whole genome shotgun (WGS) entry which is preliminary data.</text>
</comment>
<evidence type="ECO:0000256" key="1">
    <source>
        <dbReference type="SAM" id="MobiDB-lite"/>
    </source>
</evidence>
<evidence type="ECO:0000313" key="2">
    <source>
        <dbReference type="EMBL" id="KAJ7711262.1"/>
    </source>
</evidence>
<proteinExistence type="predicted"/>
<dbReference type="EMBL" id="JARKIB010000400">
    <property type="protein sequence ID" value="KAJ7711262.1"/>
    <property type="molecule type" value="Genomic_DNA"/>
</dbReference>
<sequence>MSPSTTINLTPNRSWAPSTRDPWPPAPPPSWVDNGDPTNLTWIHGTWYTDPSVKWPWSTNWNEWDGLMYYTETYKGKLKVEKMFQDVFNVGTIEPLAYVEDSHGEVFLFRAQGRYYLWNDYKLTVHRLEFTSPKEFLEHALENRPHQMPDVVVHPRRPGTRLGWF</sequence>
<protein>
    <submittedName>
        <fullName evidence="2">Uncharacterized protein</fullName>
    </submittedName>
</protein>
<dbReference type="Proteomes" id="UP001215598">
    <property type="component" value="Unassembled WGS sequence"/>
</dbReference>
<gene>
    <name evidence="2" type="ORF">B0H16DRAFT_1745291</name>
</gene>
<accession>A0AAD7MCX6</accession>
<evidence type="ECO:0000313" key="3">
    <source>
        <dbReference type="Proteomes" id="UP001215598"/>
    </source>
</evidence>
<feature type="compositionally biased region" description="Polar residues" evidence="1">
    <location>
        <begin position="1"/>
        <end position="17"/>
    </location>
</feature>
<reference evidence="2" key="1">
    <citation type="submission" date="2023-03" db="EMBL/GenBank/DDBJ databases">
        <title>Massive genome expansion in bonnet fungi (Mycena s.s.) driven by repeated elements and novel gene families across ecological guilds.</title>
        <authorList>
            <consortium name="Lawrence Berkeley National Laboratory"/>
            <person name="Harder C.B."/>
            <person name="Miyauchi S."/>
            <person name="Viragh M."/>
            <person name="Kuo A."/>
            <person name="Thoen E."/>
            <person name="Andreopoulos B."/>
            <person name="Lu D."/>
            <person name="Skrede I."/>
            <person name="Drula E."/>
            <person name="Henrissat B."/>
            <person name="Morin E."/>
            <person name="Kohler A."/>
            <person name="Barry K."/>
            <person name="LaButti K."/>
            <person name="Morin E."/>
            <person name="Salamov A."/>
            <person name="Lipzen A."/>
            <person name="Mereny Z."/>
            <person name="Hegedus B."/>
            <person name="Baldrian P."/>
            <person name="Stursova M."/>
            <person name="Weitz H."/>
            <person name="Taylor A."/>
            <person name="Grigoriev I.V."/>
            <person name="Nagy L.G."/>
            <person name="Martin F."/>
            <person name="Kauserud H."/>
        </authorList>
    </citation>
    <scope>NUCLEOTIDE SEQUENCE</scope>
    <source>
        <strain evidence="2">CBHHK182m</strain>
    </source>
</reference>
<dbReference type="AlphaFoldDB" id="A0AAD7MCX6"/>
<name>A0AAD7MCX6_9AGAR</name>
<feature type="region of interest" description="Disordered" evidence="1">
    <location>
        <begin position="1"/>
        <end position="31"/>
    </location>
</feature>
<keyword evidence="3" id="KW-1185">Reference proteome</keyword>